<feature type="compositionally biased region" description="Basic residues" evidence="1">
    <location>
        <begin position="2609"/>
        <end position="2618"/>
    </location>
</feature>
<feature type="compositionally biased region" description="Basic and acidic residues" evidence="1">
    <location>
        <begin position="1751"/>
        <end position="1765"/>
    </location>
</feature>
<protein>
    <recommendedName>
        <fullName evidence="2">FMP27/BLTP2/Hobbit GFWDK motif-containing RBG unit domain-containing protein</fullName>
    </recommendedName>
</protein>
<evidence type="ECO:0000313" key="3">
    <source>
        <dbReference type="EMBL" id="KAG0456772.1"/>
    </source>
</evidence>
<dbReference type="Pfam" id="PF10344">
    <property type="entry name" value="Hobbit"/>
    <property type="match status" value="1"/>
</dbReference>
<feature type="compositionally biased region" description="Basic and acidic residues" evidence="1">
    <location>
        <begin position="2501"/>
        <end position="2510"/>
    </location>
</feature>
<feature type="region of interest" description="Disordered" evidence="1">
    <location>
        <begin position="2261"/>
        <end position="2315"/>
    </location>
</feature>
<dbReference type="SMART" id="SM01214">
    <property type="entry name" value="Fmp27_GFWDK"/>
    <property type="match status" value="1"/>
</dbReference>
<feature type="compositionally biased region" description="Basic and acidic residues" evidence="1">
    <location>
        <begin position="2391"/>
        <end position="2424"/>
    </location>
</feature>
<dbReference type="Proteomes" id="UP000639772">
    <property type="component" value="Chromosome 13"/>
</dbReference>
<feature type="region of interest" description="Disordered" evidence="1">
    <location>
        <begin position="1751"/>
        <end position="1787"/>
    </location>
</feature>
<sequence>MASSPVKFLFAFLVVCAVGWILFTFAARLLAWFLSRILGASVVFKVAGCNCLRDIHVKFNKGSIQALSIGEIKLSLRKSLVKLGFSFISRDPKLQLLIFDMEVVLRSSVSGTKRSKSRGSRAIGRGKWMVITNVARMLSISVTELVVKVPSAAFEVKDIRVEMSKSGGPSPVLNIKLYLIPLLVQIGDSQPNLDQFCFDQWEMATAAEKYCAPFICEDMSVASEVGHDKEQGLRIKTFDMTCGDITVKLNESLFVKRKLKSEVLADSVSSGVAGHDRPASRISESSKLSSTLKKQIILFPDKVNFRLPKFNLKFWHRGYELLAESNVMGIHLRSNKTRVFEDSGDATAHFDIQTDMTEIHVLKEVDTSILEILKVVLNASVDIPMQVSSSPSQLIRSEIDVKLGGTQCNLLVNRLKPWLSPELSKKKQKTIRADVEKSQKNNIVSVMWTFTVSAPEMVVVLYSPSNLPLYYGCSQSSHLFANNIASQGIQVHAELGEVHFYLEEEYQKCVKQDLFDMEANSGSLLHMARVSVDWGLREFGTNEEQDSNRLKLVFAVDVTGMGVYFGFRHIESLVTTMYSFKSFLKSLPVSGRRDSHDKSGNVNKATTKGTRIIKLNIEKSNIKYLGDVSLEDMVIADPKRVNFGSHGGVVIIDVSADGTPRMASIMANSSVGCKKLQFSTSLSISRVSVCLNKEKPSLQIDIEKARSIYHEYSQEHLSCSKVTLFEVQHAKFLRRSGILSEIAVCSLINVTDMSIRWEPDVHLAFFELMLMVRCFLHNMKNHSLGKEVLGEVDNLGKTDEFSRQQEKSYRNFKRESVFAIDVEKLKLTAELADGVEAVVHVQSVFTENARIGLLLEELVIGFNNARVFKSSRVQISRIPVSTIGNSSDAKVQHSSIWDASTWDWVIQGPDLHICMPHRLQLRAIEDAVEDMLRGLKLVTNAKANLMLHMKKDNSQKPKRKHEKFGTIRVIIRKLTADIEEEPIQGWLDEHYQLMKAEVCEASTRAKFLDEFLEFETNSKGSEIKELCSDRKVHLDGVQIKASNKLAVKDLHEVIQKQTFRSYHRACKKLVPSEGSGAYVKDFQSGFKPSKNRAWLLSLCATDFDITLTKVVGGDDAMLEFIKKIDPISLEKDIAFSRTYGREIDLATGSLVLQLRDYTFPLFSATTGKCKGRIVLAQQATCFQPQTQQDVYIGKWWKVRMLRSASGTTPPMKLYSELPIYFDKGEISFGVGYEPAFADISYAFTVALRRANLGRRNWTCNTRDQNGFATISGNNPPKKERSLPWWDDMRYYIHGRICMFFMESRWILLATANPYEKLDKLQIVSGYMEIQQTDGRVFVLAKDFRIYLSSLESLLKNCSLKLPNVSVPFIQSPAFSLDVTMDWDCESGCPLNHYLHTLPKEGEPRKKVFDPFRSTSLSLRWNFSLRPSLQLDDECTSFAGAFKDVFLDGSISRCFFKMENPLASPTMNLGAHDLAWLFKWWSLNYSPPHKIRSFSRWPRFGIPRATRSGNLSMDKVMTEFCLRLDATPACIRYTPLSEDDPANGLTFKMTRLKYELCYSRGRQLYTFHCKREPLDLVYQGLDLHLLNAFLCRNNNTHEVQTMKGASSSLSTDNCSSGFTNTSGFSEKNGDHGFLLYSDYFSIRRQAPKADPARLLAWQEAGRRNVEMTYVRSEFENGSESDHTKSDPSDDDGFNVVIADNCRRVFVYGLKLLWTIENRDAVWSWVGGISKAFEPQKPSPSRQYAQRKLLEEQQRNEGHGIPRDDNLRSSAPNDSHSPPSQHIEVLGSASSVSPSAKVEHLTSSVLANHGYMGDSEEEGIRHFMVNVIQPQFNLHSEEANGRFLLAAASGRILARSFHSVLHVGYDMIEQALGTSSALFPDTEPEMTWKRAELSVMLEHVQAHVAPTDVDPGAGLQWLPKILRSSPKVKRTGALLERVFMPCQMYFRYTRHKGGTTELKVKPLKELIFNSPNITATMTSRQFQVMLDVLSNLLFARLPKPRKSSLSYPTDDDDDVEEEADEVVPDGVEEVELARIQLEQKERDRKLHIDDIRTLSSSSDIASNLSSCPDSESDLWMLSCGKLRLVRGLRKELVNAQKCRKEASSALRMALQKAAQMRLMEKEKNKSPSYAMRISMRINKVVWSMLADGKSFAEAEINDMIYDFDRDYKDIGVSQFTTKSFVVRNCLLNAKSDMLLSAWNAPPEWGRNVMLRVNAKQGAPKDGNSPLELFQVEIYPLKIHLTETMYRMMWSYFFPEEDQDSQRRQEVWKVSTSAGSRRLRKPASGHEVISSSSQSIRETESTGRHLPAGSNVNAISSVHGDSSQTSVLQNLKANIVCGSNPEIRRTSSNDRVDDNLLCESASSEPIASTQASFSSSKSGPLHPVLESQQAVAEETSRSRSKESKSVKSGRLSHEEKKIGKPHDEKRARSRKLMEFHNIKISQVELLVTYEGSRFAVNDLRLLMDTFHRDEFIGTWRRLFSRVKKHIIWGVLKSVTGMQGKKFKDKAQSQREGHVGVVPEGDLNFSDSDGGQPGKLDQFPVSWLRRPSDGAGDGFVTSIRGLFNSQRRKAKAFVLRTMKGEESEFHGDWSESDTEYPFARQLTITKAKKLIRRHTRKFRSRAQKNSGAALQIRESNPSTPRETTPFQSDSSDGSSYEDFKE</sequence>
<feature type="region of interest" description="Disordered" evidence="1">
    <location>
        <begin position="2499"/>
        <end position="2525"/>
    </location>
</feature>
<accession>A0A835UCQ2</accession>
<feature type="region of interest" description="Disordered" evidence="1">
    <location>
        <begin position="2364"/>
        <end position="2424"/>
    </location>
</feature>
<feature type="compositionally biased region" description="Polar residues" evidence="1">
    <location>
        <begin position="1766"/>
        <end position="1778"/>
    </location>
</feature>
<dbReference type="PANTHER" id="PTHR15678">
    <property type="entry name" value="ANTIGEN MLAA-22-RELATED"/>
    <property type="match status" value="1"/>
</dbReference>
<feature type="compositionally biased region" description="Polar residues" evidence="1">
    <location>
        <begin position="2619"/>
        <end position="2650"/>
    </location>
</feature>
<name>A0A835UCQ2_VANPL</name>
<proteinExistence type="predicted"/>
<dbReference type="InterPro" id="IPR019441">
    <property type="entry name" value="FMP27/BLTP2/Hobbit_GFWDK_RBG"/>
</dbReference>
<comment type="caution">
    <text evidence="3">The sequence shown here is derived from an EMBL/GenBank/DDBJ whole genome shotgun (WGS) entry which is preliminary data.</text>
</comment>
<gene>
    <name evidence="3" type="ORF">HPP92_024560</name>
</gene>
<dbReference type="InterPro" id="IPR045167">
    <property type="entry name" value="Hobbit"/>
</dbReference>
<feature type="compositionally biased region" description="Low complexity" evidence="1">
    <location>
        <begin position="2365"/>
        <end position="2375"/>
    </location>
</feature>
<dbReference type="OrthoDB" id="1562405at2759"/>
<dbReference type="EMBL" id="JADCNM010000013">
    <property type="protein sequence ID" value="KAG0456772.1"/>
    <property type="molecule type" value="Genomic_DNA"/>
</dbReference>
<evidence type="ECO:0000256" key="1">
    <source>
        <dbReference type="SAM" id="MobiDB-lite"/>
    </source>
</evidence>
<feature type="domain" description="FMP27/BLTP2/Hobbit GFWDK motif-containing RBG unit" evidence="2">
    <location>
        <begin position="1156"/>
        <end position="1316"/>
    </location>
</feature>
<reference evidence="3 4" key="1">
    <citation type="journal article" date="2020" name="Nat. Food">
        <title>A phased Vanilla planifolia genome enables genetic improvement of flavour and production.</title>
        <authorList>
            <person name="Hasing T."/>
            <person name="Tang H."/>
            <person name="Brym M."/>
            <person name="Khazi F."/>
            <person name="Huang T."/>
            <person name="Chambers A.H."/>
        </authorList>
    </citation>
    <scope>NUCLEOTIDE SEQUENCE [LARGE SCALE GENOMIC DNA]</scope>
    <source>
        <tissue evidence="3">Leaf</tissue>
    </source>
</reference>
<organism evidence="3 4">
    <name type="scientific">Vanilla planifolia</name>
    <name type="common">Vanilla</name>
    <dbReference type="NCBI Taxonomy" id="51239"/>
    <lineage>
        <taxon>Eukaryota</taxon>
        <taxon>Viridiplantae</taxon>
        <taxon>Streptophyta</taxon>
        <taxon>Embryophyta</taxon>
        <taxon>Tracheophyta</taxon>
        <taxon>Spermatophyta</taxon>
        <taxon>Magnoliopsida</taxon>
        <taxon>Liliopsida</taxon>
        <taxon>Asparagales</taxon>
        <taxon>Orchidaceae</taxon>
        <taxon>Vanilloideae</taxon>
        <taxon>Vanilleae</taxon>
        <taxon>Vanilla</taxon>
    </lineage>
</organism>
<evidence type="ECO:0000313" key="4">
    <source>
        <dbReference type="Proteomes" id="UP000639772"/>
    </source>
</evidence>
<feature type="region of interest" description="Disordered" evidence="1">
    <location>
        <begin position="1672"/>
        <end position="1691"/>
    </location>
</feature>
<evidence type="ECO:0000259" key="2">
    <source>
        <dbReference type="SMART" id="SM01214"/>
    </source>
</evidence>
<feature type="region of interest" description="Disordered" evidence="1">
    <location>
        <begin position="2609"/>
        <end position="2657"/>
    </location>
</feature>
<dbReference type="PANTHER" id="PTHR15678:SF6">
    <property type="entry name" value="BRIDGE-LIKE LIPID TRANSFER PROTEIN FAMILY MEMBER 2"/>
    <property type="match status" value="1"/>
</dbReference>